<dbReference type="AlphaFoldDB" id="A0A2Z2NL91"/>
<feature type="domain" description="Carboxyltransferase" evidence="4">
    <location>
        <begin position="23"/>
        <end position="307"/>
    </location>
</feature>
<dbReference type="KEGG" id="gai:IMCC3135_09110"/>
<dbReference type="SUPFAM" id="SSF50891">
    <property type="entry name" value="Cyclophilin-like"/>
    <property type="match status" value="1"/>
</dbReference>
<keyword evidence="1" id="KW-0547">Nucleotide-binding</keyword>
<gene>
    <name evidence="5" type="primary">kipA_1</name>
    <name evidence="5" type="ORF">IMCC3135_09110</name>
</gene>
<evidence type="ECO:0000313" key="5">
    <source>
        <dbReference type="EMBL" id="ASJ71919.1"/>
    </source>
</evidence>
<accession>A0A2Z2NL91</accession>
<dbReference type="InterPro" id="IPR003778">
    <property type="entry name" value="CT_A_B"/>
</dbReference>
<evidence type="ECO:0000313" key="6">
    <source>
        <dbReference type="Proteomes" id="UP000250079"/>
    </source>
</evidence>
<dbReference type="PANTHER" id="PTHR43309">
    <property type="entry name" value="5-OXOPROLINASE SUBUNIT C"/>
    <property type="match status" value="1"/>
</dbReference>
<dbReference type="SMART" id="SM00797">
    <property type="entry name" value="AHS2"/>
    <property type="match status" value="1"/>
</dbReference>
<dbReference type="RefSeq" id="WP_088917292.1">
    <property type="nucleotide sequence ID" value="NZ_CP018632.1"/>
</dbReference>
<organism evidence="5 6">
    <name type="scientific">Granulosicoccus antarcticus IMCC3135</name>
    <dbReference type="NCBI Taxonomy" id="1192854"/>
    <lineage>
        <taxon>Bacteria</taxon>
        <taxon>Pseudomonadati</taxon>
        <taxon>Pseudomonadota</taxon>
        <taxon>Gammaproteobacteria</taxon>
        <taxon>Chromatiales</taxon>
        <taxon>Granulosicoccaceae</taxon>
        <taxon>Granulosicoccus</taxon>
    </lineage>
</organism>
<evidence type="ECO:0000256" key="3">
    <source>
        <dbReference type="ARBA" id="ARBA00022840"/>
    </source>
</evidence>
<keyword evidence="2" id="KW-0378">Hydrolase</keyword>
<protein>
    <submittedName>
        <fullName evidence="5">KipI antagonist</fullName>
    </submittedName>
</protein>
<dbReference type="GO" id="GO:0016787">
    <property type="term" value="F:hydrolase activity"/>
    <property type="evidence" value="ECO:0007669"/>
    <property type="project" value="UniProtKB-KW"/>
</dbReference>
<sequence>MIEIITPGFYSSVQDKGRFGYRSAGVGCCGAMDSQALAIGNAALGNTPDAAAIEFTLGGFEIEAKSDITICLAGAPVDAQVDGKPIFRWWLQTVLKGQRLKAGRCQSGMRVYLCVLGGIEVPLVLGSRSTDLKGQFGGVEGRLLKRGDQLSIGTNPKGGNATSIGISPRGFPDLWRDLNETPTLRFVPASEWGDLDANNQAEFLTSDWQITPASNRVGYRLSGPELRPETPREMLSHGILPGTIQLPPSGQPVVQLMDANTAGGYPKLGKIIDADLPVLAQIPLGETIRFQSCTIEEATTAQDRQHLQTESIRRLMTMAHGRCQREIN</sequence>
<dbReference type="InterPro" id="IPR052708">
    <property type="entry name" value="PxpC"/>
</dbReference>
<keyword evidence="3" id="KW-0067">ATP-binding</keyword>
<evidence type="ECO:0000256" key="1">
    <source>
        <dbReference type="ARBA" id="ARBA00022741"/>
    </source>
</evidence>
<dbReference type="NCBIfam" id="TIGR00724">
    <property type="entry name" value="urea_amlyse_rel"/>
    <property type="match status" value="1"/>
</dbReference>
<evidence type="ECO:0000259" key="4">
    <source>
        <dbReference type="SMART" id="SM00797"/>
    </source>
</evidence>
<dbReference type="EMBL" id="CP018632">
    <property type="protein sequence ID" value="ASJ71919.1"/>
    <property type="molecule type" value="Genomic_DNA"/>
</dbReference>
<proteinExistence type="predicted"/>
<reference evidence="5 6" key="1">
    <citation type="submission" date="2016-12" db="EMBL/GenBank/DDBJ databases">
        <authorList>
            <person name="Song W.-J."/>
            <person name="Kurnit D.M."/>
        </authorList>
    </citation>
    <scope>NUCLEOTIDE SEQUENCE [LARGE SCALE GENOMIC DNA]</scope>
    <source>
        <strain evidence="5 6">IMCC3135</strain>
    </source>
</reference>
<name>A0A2Z2NL91_9GAMM</name>
<dbReference type="Gene3D" id="2.40.100.10">
    <property type="entry name" value="Cyclophilin-like"/>
    <property type="match status" value="1"/>
</dbReference>
<keyword evidence="6" id="KW-1185">Reference proteome</keyword>
<dbReference type="GO" id="GO:0005524">
    <property type="term" value="F:ATP binding"/>
    <property type="evidence" value="ECO:0007669"/>
    <property type="project" value="UniProtKB-KW"/>
</dbReference>
<dbReference type="Pfam" id="PF02626">
    <property type="entry name" value="CT_A_B"/>
    <property type="match status" value="1"/>
</dbReference>
<evidence type="ECO:0000256" key="2">
    <source>
        <dbReference type="ARBA" id="ARBA00022801"/>
    </source>
</evidence>
<dbReference type="PANTHER" id="PTHR43309:SF3">
    <property type="entry name" value="5-OXOPROLINASE SUBUNIT C"/>
    <property type="match status" value="1"/>
</dbReference>
<dbReference type="Proteomes" id="UP000250079">
    <property type="component" value="Chromosome"/>
</dbReference>
<dbReference type="OrthoDB" id="9768696at2"/>
<dbReference type="InterPro" id="IPR029000">
    <property type="entry name" value="Cyclophilin-like_dom_sf"/>
</dbReference>